<dbReference type="EMBL" id="JAUSRD010000032">
    <property type="protein sequence ID" value="MDP9897656.1"/>
    <property type="molecule type" value="Genomic_DNA"/>
</dbReference>
<dbReference type="Proteomes" id="UP001242045">
    <property type="component" value="Unassembled WGS sequence"/>
</dbReference>
<reference evidence="1" key="1">
    <citation type="submission" date="2023-07" db="EMBL/GenBank/DDBJ databases">
        <title>Sorghum-associated microbial communities from plants grown in Nebraska, USA.</title>
        <authorList>
            <person name="Schachtman D."/>
        </authorList>
    </citation>
    <scope>NUCLEOTIDE SEQUENCE</scope>
    <source>
        <strain evidence="1">DS3754</strain>
    </source>
</reference>
<accession>A0AAW8DCQ2</accession>
<proteinExistence type="predicted"/>
<gene>
    <name evidence="1" type="ORF">J2W31_006804</name>
</gene>
<name>A0AAW8DCQ2_9BURK</name>
<sequence length="64" mass="7137">MLTGGCAKRESLEWAIRYCADMSFEQVKAASHDAAYDRTQPNKPIPVAYLFDMLSAGARKTRTP</sequence>
<evidence type="ECO:0000313" key="1">
    <source>
        <dbReference type="EMBL" id="MDP9897656.1"/>
    </source>
</evidence>
<comment type="caution">
    <text evidence="1">The sequence shown here is derived from an EMBL/GenBank/DDBJ whole genome shotgun (WGS) entry which is preliminary data.</text>
</comment>
<dbReference type="AlphaFoldDB" id="A0AAW8DCQ2"/>
<organism evidence="1 2">
    <name type="scientific">Variovorax boronicumulans</name>
    <dbReference type="NCBI Taxonomy" id="436515"/>
    <lineage>
        <taxon>Bacteria</taxon>
        <taxon>Pseudomonadati</taxon>
        <taxon>Pseudomonadota</taxon>
        <taxon>Betaproteobacteria</taxon>
        <taxon>Burkholderiales</taxon>
        <taxon>Comamonadaceae</taxon>
        <taxon>Variovorax</taxon>
    </lineage>
</organism>
<dbReference type="RefSeq" id="WP_307512570.1">
    <property type="nucleotide sequence ID" value="NZ_JAUSRD010000032.1"/>
</dbReference>
<evidence type="ECO:0000313" key="2">
    <source>
        <dbReference type="Proteomes" id="UP001242045"/>
    </source>
</evidence>
<protein>
    <submittedName>
        <fullName evidence="1">Uncharacterized protein</fullName>
    </submittedName>
</protein>